<dbReference type="AlphaFoldDB" id="A0A7C8DIV2"/>
<feature type="region of interest" description="Disordered" evidence="5">
    <location>
        <begin position="95"/>
        <end position="149"/>
    </location>
</feature>
<evidence type="ECO:0000313" key="6">
    <source>
        <dbReference type="EMBL" id="HIG63766.1"/>
    </source>
</evidence>
<dbReference type="GO" id="GO:0005840">
    <property type="term" value="C:ribosome"/>
    <property type="evidence" value="ECO:0007669"/>
    <property type="project" value="UniProtKB-KW"/>
</dbReference>
<dbReference type="PROSITE" id="PS00529">
    <property type="entry name" value="RIBOSOMAL_S24E"/>
    <property type="match status" value="1"/>
</dbReference>
<gene>
    <name evidence="4" type="primary">rps24e</name>
    <name evidence="6" type="ORF">EYQ16_04540</name>
</gene>
<accession>A0A7C8DIV2</accession>
<evidence type="ECO:0000256" key="2">
    <source>
        <dbReference type="ARBA" id="ARBA00022980"/>
    </source>
</evidence>
<proteinExistence type="inferred from homology"/>
<dbReference type="GO" id="GO:0003735">
    <property type="term" value="F:structural constituent of ribosome"/>
    <property type="evidence" value="ECO:0007669"/>
    <property type="project" value="InterPro"/>
</dbReference>
<keyword evidence="2 4" id="KW-0689">Ribosomal protein</keyword>
<sequence length="149" mass="15783">MELQIVKNTDNKLVGRQELELQIIHTASATPKRMEVRKEVAKQMKAKTELVIIDHLKNRYGRQETIGYAKVYADMGSLTATETHPILARHGLTASADAGKPAAAAVEEPAAEAPDKATADDGDAQASAEATDDNAAGADAAGDDATEEK</sequence>
<dbReference type="Pfam" id="PF01282">
    <property type="entry name" value="Ribosomal_S24e"/>
    <property type="match status" value="1"/>
</dbReference>
<dbReference type="InterPro" id="IPR012678">
    <property type="entry name" value="Ribosomal_uL23/eL15/eS24_sf"/>
</dbReference>
<comment type="similarity">
    <text evidence="1 4">Belongs to the eukaryotic ribosomal protein eS24 family.</text>
</comment>
<dbReference type="SUPFAM" id="SSF54189">
    <property type="entry name" value="Ribosomal proteins S24e, L23 and L15e"/>
    <property type="match status" value="1"/>
</dbReference>
<name>A0A7C8DIV2_9ARCH</name>
<feature type="compositionally biased region" description="Low complexity" evidence="5">
    <location>
        <begin position="124"/>
        <end position="140"/>
    </location>
</feature>
<dbReference type="EMBL" id="DUAV01000027">
    <property type="protein sequence ID" value="HIG63766.1"/>
    <property type="molecule type" value="Genomic_DNA"/>
</dbReference>
<dbReference type="GO" id="GO:0006412">
    <property type="term" value="P:translation"/>
    <property type="evidence" value="ECO:0007669"/>
    <property type="project" value="UniProtKB-UniRule"/>
</dbReference>
<dbReference type="Gene3D" id="3.30.70.3370">
    <property type="match status" value="1"/>
</dbReference>
<dbReference type="HAMAP" id="MF_00545">
    <property type="entry name" value="Ribosomal_eS24"/>
    <property type="match status" value="1"/>
</dbReference>
<comment type="caution">
    <text evidence="6">The sequence shown here is derived from an EMBL/GenBank/DDBJ whole genome shotgun (WGS) entry which is preliminary data.</text>
</comment>
<keyword evidence="3 4" id="KW-0687">Ribonucleoprotein</keyword>
<evidence type="ECO:0000256" key="3">
    <source>
        <dbReference type="ARBA" id="ARBA00023274"/>
    </source>
</evidence>
<evidence type="ECO:0000256" key="1">
    <source>
        <dbReference type="ARBA" id="ARBA00009680"/>
    </source>
</evidence>
<dbReference type="GO" id="GO:1990904">
    <property type="term" value="C:ribonucleoprotein complex"/>
    <property type="evidence" value="ECO:0007669"/>
    <property type="project" value="UniProtKB-KW"/>
</dbReference>
<organism evidence="6 7">
    <name type="scientific">Marine Group III euryarchaeote</name>
    <dbReference type="NCBI Taxonomy" id="2173149"/>
    <lineage>
        <taxon>Archaea</taxon>
        <taxon>Methanobacteriati</taxon>
        <taxon>Thermoplasmatota</taxon>
        <taxon>Thermoplasmata</taxon>
        <taxon>Candidatus Thermoprofundales</taxon>
    </lineage>
</organism>
<feature type="compositionally biased region" description="Low complexity" evidence="5">
    <location>
        <begin position="95"/>
        <end position="112"/>
    </location>
</feature>
<evidence type="ECO:0000313" key="7">
    <source>
        <dbReference type="Proteomes" id="UP000589516"/>
    </source>
</evidence>
<dbReference type="Proteomes" id="UP000589516">
    <property type="component" value="Unassembled WGS sequence"/>
</dbReference>
<dbReference type="InterPro" id="IPR053709">
    <property type="entry name" value="eRP_eS24_sf"/>
</dbReference>
<dbReference type="InterPro" id="IPR001976">
    <property type="entry name" value="Ribosomal_eS24"/>
</dbReference>
<dbReference type="InterPro" id="IPR018098">
    <property type="entry name" value="Ribosomal_eS24_CS"/>
</dbReference>
<protein>
    <recommendedName>
        <fullName evidence="4">Small ribosomal subunit protein eS24</fullName>
    </recommendedName>
</protein>
<reference evidence="7" key="1">
    <citation type="journal article" date="2019" name="bioRxiv">
        <title>Genome diversification in globally distributed novel marine Proteobacteria is linked to environmental adaptation.</title>
        <authorList>
            <person name="Zhou Z."/>
            <person name="Tran P.Q."/>
            <person name="Kieft K."/>
            <person name="Anantharaman K."/>
        </authorList>
    </citation>
    <scope>NUCLEOTIDE SEQUENCE [LARGE SCALE GENOMIC DNA]</scope>
</reference>
<evidence type="ECO:0000256" key="4">
    <source>
        <dbReference type="HAMAP-Rule" id="MF_00545"/>
    </source>
</evidence>
<evidence type="ECO:0000256" key="5">
    <source>
        <dbReference type="SAM" id="MobiDB-lite"/>
    </source>
</evidence>